<dbReference type="PANTHER" id="PTHR32494:SF19">
    <property type="entry name" value="ALLANTOATE DEIMINASE-RELATED"/>
    <property type="match status" value="1"/>
</dbReference>
<name>A0A7I7JXS3_9MYCO</name>
<feature type="binding site" evidence="7">
    <location>
        <position position="133"/>
    </location>
    <ligand>
        <name>Zn(2+)</name>
        <dbReference type="ChEBI" id="CHEBI:29105"/>
        <label>2</label>
    </ligand>
</feature>
<evidence type="ECO:0000256" key="1">
    <source>
        <dbReference type="ARBA" id="ARBA00001936"/>
    </source>
</evidence>
<dbReference type="Gene3D" id="3.30.70.360">
    <property type="match status" value="1"/>
</dbReference>
<dbReference type="Pfam" id="PF01546">
    <property type="entry name" value="Peptidase_M20"/>
    <property type="match status" value="1"/>
</dbReference>
<dbReference type="RefSeq" id="WP_163722095.1">
    <property type="nucleotide sequence ID" value="NZ_AP022563.1"/>
</dbReference>
<dbReference type="NCBIfam" id="TIGR01879">
    <property type="entry name" value="hydantase"/>
    <property type="match status" value="1"/>
</dbReference>
<evidence type="ECO:0000256" key="3">
    <source>
        <dbReference type="ARBA" id="ARBA00011738"/>
    </source>
</evidence>
<evidence type="ECO:0000256" key="4">
    <source>
        <dbReference type="ARBA" id="ARBA00022723"/>
    </source>
</evidence>
<evidence type="ECO:0000313" key="9">
    <source>
        <dbReference type="EMBL" id="BBX16707.1"/>
    </source>
</evidence>
<dbReference type="Gene3D" id="3.40.630.10">
    <property type="entry name" value="Zn peptidases"/>
    <property type="match status" value="1"/>
</dbReference>
<feature type="binding site" evidence="7">
    <location>
        <position position="388"/>
    </location>
    <ligand>
        <name>Zn(2+)</name>
        <dbReference type="ChEBI" id="CHEBI:29105"/>
        <label>2</label>
    </ligand>
</feature>
<evidence type="ECO:0000256" key="7">
    <source>
        <dbReference type="PIRSR" id="PIRSR001235-1"/>
    </source>
</evidence>
<accession>A0A7I7JXS3</accession>
<dbReference type="CDD" id="cd03884">
    <property type="entry name" value="M20_bAS"/>
    <property type="match status" value="1"/>
</dbReference>
<reference evidence="9 10" key="1">
    <citation type="journal article" date="2019" name="Emerg. Microbes Infect.">
        <title>Comprehensive subspecies identification of 175 nontuberculous mycobacteria species based on 7547 genomic profiles.</title>
        <authorList>
            <person name="Matsumoto Y."/>
            <person name="Kinjo T."/>
            <person name="Motooka D."/>
            <person name="Nabeya D."/>
            <person name="Jung N."/>
            <person name="Uechi K."/>
            <person name="Horii T."/>
            <person name="Iida T."/>
            <person name="Fujita J."/>
            <person name="Nakamura S."/>
        </authorList>
    </citation>
    <scope>NUCLEOTIDE SEQUENCE [LARGE SCALE GENOMIC DNA]</scope>
    <source>
        <strain evidence="9 10">JCM 6396</strain>
    </source>
</reference>
<proteinExistence type="inferred from homology"/>
<comment type="subunit">
    <text evidence="3">Homodimer.</text>
</comment>
<protein>
    <submittedName>
        <fullName evidence="9">Zn-dependent hydrolase</fullName>
    </submittedName>
</protein>
<dbReference type="Proteomes" id="UP000467006">
    <property type="component" value="Chromosome"/>
</dbReference>
<evidence type="ECO:0000256" key="2">
    <source>
        <dbReference type="ARBA" id="ARBA00006153"/>
    </source>
</evidence>
<organism evidence="9 10">
    <name type="scientific">Mycolicibacterium duvalii</name>
    <dbReference type="NCBI Taxonomy" id="39688"/>
    <lineage>
        <taxon>Bacteria</taxon>
        <taxon>Bacillati</taxon>
        <taxon>Actinomycetota</taxon>
        <taxon>Actinomycetes</taxon>
        <taxon>Mycobacteriales</taxon>
        <taxon>Mycobacteriaceae</taxon>
        <taxon>Mycolicibacterium</taxon>
    </lineage>
</organism>
<keyword evidence="4 7" id="KW-0479">Metal-binding</keyword>
<dbReference type="GO" id="GO:0046872">
    <property type="term" value="F:metal ion binding"/>
    <property type="evidence" value="ECO:0007669"/>
    <property type="project" value="UniProtKB-KW"/>
</dbReference>
<feature type="binding site" evidence="7">
    <location>
        <position position="98"/>
    </location>
    <ligand>
        <name>Zn(2+)</name>
        <dbReference type="ChEBI" id="CHEBI:29105"/>
        <label>1</label>
    </ligand>
</feature>
<dbReference type="AlphaFoldDB" id="A0A7I7JXS3"/>
<keyword evidence="10" id="KW-1185">Reference proteome</keyword>
<dbReference type="InterPro" id="IPR036264">
    <property type="entry name" value="Bact_exopeptidase_dim_dom"/>
</dbReference>
<comment type="cofactor">
    <cofactor evidence="7">
        <name>Zn(2+)</name>
        <dbReference type="ChEBI" id="CHEBI:29105"/>
    </cofactor>
    <text evidence="7">Binds 2 Zn(2+) ions per subunit.</text>
</comment>
<feature type="binding site" evidence="7">
    <location>
        <position position="98"/>
    </location>
    <ligand>
        <name>Zn(2+)</name>
        <dbReference type="ChEBI" id="CHEBI:29105"/>
        <label>2</label>
    </ligand>
</feature>
<evidence type="ECO:0000313" key="10">
    <source>
        <dbReference type="Proteomes" id="UP000467006"/>
    </source>
</evidence>
<feature type="binding site" evidence="7">
    <location>
        <position position="87"/>
    </location>
    <ligand>
        <name>Zn(2+)</name>
        <dbReference type="ChEBI" id="CHEBI:29105"/>
        <label>1</label>
    </ligand>
</feature>
<feature type="binding site" evidence="7">
    <location>
        <position position="197"/>
    </location>
    <ligand>
        <name>Zn(2+)</name>
        <dbReference type="ChEBI" id="CHEBI:29105"/>
        <label>1</label>
    </ligand>
</feature>
<dbReference type="KEGG" id="mdu:MDUV_15670"/>
<dbReference type="InterPro" id="IPR002933">
    <property type="entry name" value="Peptidase_M20"/>
</dbReference>
<sequence length="418" mass="43054">MTSSGCDLAVAAEHVVDRLDALAAIGADPAGGVTRLAYSPEDVHARETVARWMAEAGLQVWIDQATNLFGRLPGSDPGAGALLSGSHLDSVTRAGALDGPAGVVAALAVAQALCASGTTLRHDLVVVAFSNEEGTRGTPGMVGSKAMAGLLTPEDLARPGDGAVTLAERIRSAGGDPQRIADARWSPDRIAGFIELHIEQGPVLHSEGARIGVVTEVTGQLSVAVTITGEANHAGSTPMNHRRDAAVAAARVVLAVERLATDGHVRVATTGVLGLRTGARNVVAGEALLGVDIRDGRAERIADAYARLDREVTDIARRTRTLITLTPGTCQSPVATDRRLTEHIIDAADELEVPWLELPSGAGHDAQVMSAIAPMAMVFVPSVGGVSHSPDEATDPSDLVLGANVLLRALVAADAQLP</sequence>
<keyword evidence="6" id="KW-0464">Manganese</keyword>
<dbReference type="SUPFAM" id="SSF53187">
    <property type="entry name" value="Zn-dependent exopeptidases"/>
    <property type="match status" value="1"/>
</dbReference>
<gene>
    <name evidence="9" type="ORF">MDUV_15670</name>
</gene>
<dbReference type="NCBIfam" id="NF006771">
    <property type="entry name" value="PRK09290.1-5"/>
    <property type="match status" value="1"/>
</dbReference>
<dbReference type="PANTHER" id="PTHR32494">
    <property type="entry name" value="ALLANTOATE DEIMINASE-RELATED"/>
    <property type="match status" value="1"/>
</dbReference>
<dbReference type="InterPro" id="IPR011650">
    <property type="entry name" value="Peptidase_M20_dimer"/>
</dbReference>
<feature type="domain" description="Peptidase M20 dimerisation" evidence="8">
    <location>
        <begin position="217"/>
        <end position="316"/>
    </location>
</feature>
<keyword evidence="5 9" id="KW-0378">Hydrolase</keyword>
<dbReference type="EMBL" id="AP022563">
    <property type="protein sequence ID" value="BBX16707.1"/>
    <property type="molecule type" value="Genomic_DNA"/>
</dbReference>
<dbReference type="GO" id="GO:0016813">
    <property type="term" value="F:hydrolase activity, acting on carbon-nitrogen (but not peptide) bonds, in linear amidines"/>
    <property type="evidence" value="ECO:0007669"/>
    <property type="project" value="InterPro"/>
</dbReference>
<comment type="similarity">
    <text evidence="2">Belongs to the peptidase M20 family.</text>
</comment>
<evidence type="ECO:0000256" key="5">
    <source>
        <dbReference type="ARBA" id="ARBA00022801"/>
    </source>
</evidence>
<dbReference type="Pfam" id="PF07687">
    <property type="entry name" value="M20_dimer"/>
    <property type="match status" value="1"/>
</dbReference>
<evidence type="ECO:0000259" key="8">
    <source>
        <dbReference type="Pfam" id="PF07687"/>
    </source>
</evidence>
<comment type="cofactor">
    <cofactor evidence="1">
        <name>Mn(2+)</name>
        <dbReference type="ChEBI" id="CHEBI:29035"/>
    </cofactor>
</comment>
<dbReference type="InterPro" id="IPR010158">
    <property type="entry name" value="Amidase_Cbmase"/>
</dbReference>
<evidence type="ECO:0000256" key="6">
    <source>
        <dbReference type="ARBA" id="ARBA00023211"/>
    </source>
</evidence>
<keyword evidence="7" id="KW-0862">Zinc</keyword>
<dbReference type="SUPFAM" id="SSF55031">
    <property type="entry name" value="Bacterial exopeptidase dimerisation domain"/>
    <property type="match status" value="1"/>
</dbReference>
<dbReference type="PIRSF" id="PIRSF001235">
    <property type="entry name" value="Amidase_carbamoylase"/>
    <property type="match status" value="1"/>
</dbReference>